<gene>
    <name evidence="19" type="ORF">E6C50_12205</name>
</gene>
<dbReference type="SUPFAM" id="SSF49464">
    <property type="entry name" value="Carboxypeptidase regulatory domain-like"/>
    <property type="match status" value="1"/>
</dbReference>
<dbReference type="AlphaFoldDB" id="A0A4V6RWS8"/>
<organism evidence="19 20">
    <name type="scientific">Flavobacterium supellecticarium</name>
    <dbReference type="NCBI Taxonomy" id="2565924"/>
    <lineage>
        <taxon>Bacteria</taxon>
        <taxon>Pseudomonadati</taxon>
        <taxon>Bacteroidota</taxon>
        <taxon>Flavobacteriia</taxon>
        <taxon>Flavobacteriales</taxon>
        <taxon>Flavobacteriaceae</taxon>
        <taxon>Flavobacterium</taxon>
    </lineage>
</organism>
<dbReference type="GO" id="GO:0015891">
    <property type="term" value="P:siderophore transport"/>
    <property type="evidence" value="ECO:0007669"/>
    <property type="project" value="InterPro"/>
</dbReference>
<evidence type="ECO:0000256" key="9">
    <source>
        <dbReference type="ARBA" id="ARBA00023065"/>
    </source>
</evidence>
<dbReference type="Pfam" id="PF13715">
    <property type="entry name" value="CarbopepD_reg_2"/>
    <property type="match status" value="1"/>
</dbReference>
<dbReference type="EMBL" id="SSNZ01000005">
    <property type="protein sequence ID" value="THF49503.1"/>
    <property type="molecule type" value="Genomic_DNA"/>
</dbReference>
<keyword evidence="9" id="KW-0406">Ion transport</keyword>
<comment type="caution">
    <text evidence="19">The sequence shown here is derived from an EMBL/GenBank/DDBJ whole genome shotgun (WGS) entry which is preliminary data.</text>
</comment>
<dbReference type="NCBIfam" id="TIGR01783">
    <property type="entry name" value="TonB-siderophor"/>
    <property type="match status" value="1"/>
</dbReference>
<dbReference type="InterPro" id="IPR012910">
    <property type="entry name" value="Plug_dom"/>
</dbReference>
<evidence type="ECO:0000256" key="7">
    <source>
        <dbReference type="ARBA" id="ARBA00022729"/>
    </source>
</evidence>
<sequence>MKLLSILLLSLFFSLTTLAQNGTLKGTVTDENNNLVAHANVIIAESNQSTITDTSGNYEFTNLSYGKYTLKITSLSYKTEVIIVTIDKPGTTVNFKLKVNEQMLDEVEVFGKRNKQPEKLQALTRLPLKPSEQIQSISIISSKLIEQQGNLTISDATKNVPGVYTFATYGNKRESMSSRGFRGIPILKNGVRVNSDFRGVGILTDASGIDNIQVLKGTAAITQGVATDIGSPGGVINIVTKTPKFQSGGEVSLRGGSWGLFRPTFDVYGPIDDNEKIAFRVNGAYERSDSYRSMISSERLYFNPSLQWKANDKTTITVEMDYLDDSRTPDLGTVNLAGNDINAIYDLPHDKFLGFKSDRVSTKNATYTIRVDRKLNDTFSLRAAYFKSDLALDDTGASLSQLASSFNERKRSISNSTRKDVNDVLQLDLVGQDVQTGFVKHTFQAGMDYSSSSVSTTNSKSVAIDTINVFGSIPNNYPTPNSVLPFGSSEDSKTRALGLLVQDMITWNKWLKTFVGLRYSSVEITKSSTVGTQRNDAWNPLAGLIISPTRNINLFGSYTNSSNPRSATLLSKDGEELGNERWDQFEAGFKTTWINDRLRFNLTLFKINNKDMNLPVYDENWVATGYYQKGGNDERKGIEVELSGRILENLEVITGYSYIDAQYKEHTAYVYNSSPLNTPKHTFNAWANYTFTGNLKGLSLGAGAYYTGKRPMNDWSAGAVTHEGIVPGQKPFDIDAYMNVNVQAAYKFDQHWGVRLFINNIFNEIGYNAYRTSFINQTDPRNISGMLTYRF</sequence>
<dbReference type="Gene3D" id="2.170.130.10">
    <property type="entry name" value="TonB-dependent receptor, plug domain"/>
    <property type="match status" value="1"/>
</dbReference>
<evidence type="ECO:0000256" key="14">
    <source>
        <dbReference type="PROSITE-ProRule" id="PRU01360"/>
    </source>
</evidence>
<dbReference type="InterPro" id="IPR037066">
    <property type="entry name" value="Plug_dom_sf"/>
</dbReference>
<dbReference type="InterPro" id="IPR039426">
    <property type="entry name" value="TonB-dep_rcpt-like"/>
</dbReference>
<dbReference type="InterPro" id="IPR010105">
    <property type="entry name" value="TonB_sidphr_rcpt"/>
</dbReference>
<dbReference type="Gene3D" id="2.40.170.20">
    <property type="entry name" value="TonB-dependent receptor, beta-barrel domain"/>
    <property type="match status" value="1"/>
</dbReference>
<dbReference type="GO" id="GO:0009279">
    <property type="term" value="C:cell outer membrane"/>
    <property type="evidence" value="ECO:0007669"/>
    <property type="project" value="UniProtKB-SubCell"/>
</dbReference>
<evidence type="ECO:0000256" key="8">
    <source>
        <dbReference type="ARBA" id="ARBA00023004"/>
    </source>
</evidence>
<feature type="domain" description="TonB-dependent receptor-like beta-barrel" evidence="17">
    <location>
        <begin position="308"/>
        <end position="761"/>
    </location>
</feature>
<evidence type="ECO:0000256" key="2">
    <source>
        <dbReference type="ARBA" id="ARBA00009810"/>
    </source>
</evidence>
<dbReference type="InterPro" id="IPR008969">
    <property type="entry name" value="CarboxyPept-like_regulatory"/>
</dbReference>
<keyword evidence="5" id="KW-0410">Iron transport</keyword>
<dbReference type="PANTHER" id="PTHR32552:SF68">
    <property type="entry name" value="FERRICHROME OUTER MEMBRANE TRANSPORTER_PHAGE RECEPTOR"/>
    <property type="match status" value="1"/>
</dbReference>
<evidence type="ECO:0000256" key="3">
    <source>
        <dbReference type="ARBA" id="ARBA00022448"/>
    </source>
</evidence>
<keyword evidence="12 19" id="KW-0675">Receptor</keyword>
<dbReference type="Gene3D" id="2.60.40.1120">
    <property type="entry name" value="Carboxypeptidase-like, regulatory domain"/>
    <property type="match status" value="1"/>
</dbReference>
<keyword evidence="10 15" id="KW-0798">TonB box</keyword>
<dbReference type="InterPro" id="IPR036942">
    <property type="entry name" value="Beta-barrel_TonB_sf"/>
</dbReference>
<dbReference type="Pfam" id="PF00593">
    <property type="entry name" value="TonB_dep_Rec_b-barrel"/>
    <property type="match status" value="1"/>
</dbReference>
<dbReference type="InterPro" id="IPR000531">
    <property type="entry name" value="Beta-barrel_TonB"/>
</dbReference>
<dbReference type="PANTHER" id="PTHR32552">
    <property type="entry name" value="FERRICHROME IRON RECEPTOR-RELATED"/>
    <property type="match status" value="1"/>
</dbReference>
<evidence type="ECO:0000259" key="17">
    <source>
        <dbReference type="Pfam" id="PF00593"/>
    </source>
</evidence>
<feature type="chain" id="PRO_5020653825" evidence="16">
    <location>
        <begin position="20"/>
        <end position="791"/>
    </location>
</feature>
<feature type="signal peptide" evidence="16">
    <location>
        <begin position="1"/>
        <end position="19"/>
    </location>
</feature>
<evidence type="ECO:0000256" key="13">
    <source>
        <dbReference type="ARBA" id="ARBA00023237"/>
    </source>
</evidence>
<evidence type="ECO:0000256" key="6">
    <source>
        <dbReference type="ARBA" id="ARBA00022692"/>
    </source>
</evidence>
<dbReference type="OrthoDB" id="9775095at2"/>
<proteinExistence type="inferred from homology"/>
<evidence type="ECO:0000256" key="10">
    <source>
        <dbReference type="ARBA" id="ARBA00023077"/>
    </source>
</evidence>
<keyword evidence="7 16" id="KW-0732">Signal</keyword>
<comment type="similarity">
    <text evidence="2 14 15">Belongs to the TonB-dependent receptor family.</text>
</comment>
<dbReference type="CDD" id="cd01347">
    <property type="entry name" value="ligand_gated_channel"/>
    <property type="match status" value="1"/>
</dbReference>
<evidence type="ECO:0000313" key="20">
    <source>
        <dbReference type="Proteomes" id="UP000307507"/>
    </source>
</evidence>
<evidence type="ECO:0000256" key="15">
    <source>
        <dbReference type="RuleBase" id="RU003357"/>
    </source>
</evidence>
<dbReference type="Pfam" id="PF07715">
    <property type="entry name" value="Plug"/>
    <property type="match status" value="1"/>
</dbReference>
<keyword evidence="8" id="KW-0408">Iron</keyword>
<keyword evidence="6 14" id="KW-0812">Transmembrane</keyword>
<accession>A0A4V6RWS8</accession>
<evidence type="ECO:0000256" key="16">
    <source>
        <dbReference type="SAM" id="SignalP"/>
    </source>
</evidence>
<reference evidence="19 20" key="1">
    <citation type="submission" date="2019-04" db="EMBL/GenBank/DDBJ databases">
        <title>Flavobacterium sp. nov. isolated from construction timber.</title>
        <authorList>
            <person name="Lin S.-Y."/>
            <person name="Chang C.-T."/>
            <person name="Young C.-C."/>
        </authorList>
    </citation>
    <scope>NUCLEOTIDE SEQUENCE [LARGE SCALE GENOMIC DNA]</scope>
    <source>
        <strain evidence="19 20">CC-CTC003</strain>
    </source>
</reference>
<name>A0A4V6RWS8_9FLAO</name>
<evidence type="ECO:0000313" key="19">
    <source>
        <dbReference type="EMBL" id="THF49503.1"/>
    </source>
</evidence>
<evidence type="ECO:0000256" key="5">
    <source>
        <dbReference type="ARBA" id="ARBA00022496"/>
    </source>
</evidence>
<dbReference type="GO" id="GO:0038023">
    <property type="term" value="F:signaling receptor activity"/>
    <property type="evidence" value="ECO:0007669"/>
    <property type="project" value="InterPro"/>
</dbReference>
<keyword evidence="3 14" id="KW-0813">Transport</keyword>
<keyword evidence="20" id="KW-1185">Reference proteome</keyword>
<evidence type="ECO:0000259" key="18">
    <source>
        <dbReference type="Pfam" id="PF07715"/>
    </source>
</evidence>
<evidence type="ECO:0000256" key="1">
    <source>
        <dbReference type="ARBA" id="ARBA00004571"/>
    </source>
</evidence>
<keyword evidence="11 14" id="KW-0472">Membrane</keyword>
<evidence type="ECO:0000256" key="11">
    <source>
        <dbReference type="ARBA" id="ARBA00023136"/>
    </source>
</evidence>
<protein>
    <submittedName>
        <fullName evidence="19">TonB-dependent siderophore receptor</fullName>
    </submittedName>
</protein>
<comment type="subcellular location">
    <subcellularLocation>
        <location evidence="1 14">Cell outer membrane</location>
        <topology evidence="1 14">Multi-pass membrane protein</topology>
    </subcellularLocation>
</comment>
<dbReference type="Proteomes" id="UP000307507">
    <property type="component" value="Unassembled WGS sequence"/>
</dbReference>
<dbReference type="GO" id="GO:0015344">
    <property type="term" value="F:siderophore uptake transmembrane transporter activity"/>
    <property type="evidence" value="ECO:0007669"/>
    <property type="project" value="TreeGrafter"/>
</dbReference>
<evidence type="ECO:0000256" key="12">
    <source>
        <dbReference type="ARBA" id="ARBA00023170"/>
    </source>
</evidence>
<dbReference type="SUPFAM" id="SSF56935">
    <property type="entry name" value="Porins"/>
    <property type="match status" value="1"/>
</dbReference>
<dbReference type="RefSeq" id="WP_136403510.1">
    <property type="nucleotide sequence ID" value="NZ_SSNZ01000005.1"/>
</dbReference>
<evidence type="ECO:0000256" key="4">
    <source>
        <dbReference type="ARBA" id="ARBA00022452"/>
    </source>
</evidence>
<keyword evidence="13 14" id="KW-0998">Cell outer membrane</keyword>
<feature type="domain" description="TonB-dependent receptor plug" evidence="18">
    <location>
        <begin position="131"/>
        <end position="224"/>
    </location>
</feature>
<dbReference type="PROSITE" id="PS52016">
    <property type="entry name" value="TONB_DEPENDENT_REC_3"/>
    <property type="match status" value="1"/>
</dbReference>
<keyword evidence="4 14" id="KW-1134">Transmembrane beta strand</keyword>